<gene>
    <name evidence="1" type="ORF">pFRL3_17c</name>
</gene>
<reference evidence="1" key="1">
    <citation type="submission" date="2013-09" db="EMBL/GenBank/DDBJ databases">
        <title>Complete nucleotide sequence of Streptomyces linear plasmid pFRL3.</title>
        <authorList>
            <person name="Chen Z."/>
            <person name="Fang P."/>
            <person name="Qin Z."/>
        </authorList>
    </citation>
    <scope>NUCLEOTIDE SEQUENCE</scope>
    <source>
        <plasmid evidence="1">pFRL3</plasmid>
    </source>
</reference>
<evidence type="ECO:0000313" key="1">
    <source>
        <dbReference type="EMBL" id="AHE38794.1"/>
    </source>
</evidence>
<dbReference type="AlphaFoldDB" id="V9Z467"/>
<protein>
    <submittedName>
        <fullName evidence="1">Uncharacterized protein</fullName>
    </submittedName>
</protein>
<keyword evidence="1" id="KW-0614">Plasmid</keyword>
<dbReference type="RefSeq" id="WP_024126176.1">
    <property type="nucleotide sequence ID" value="NC_023283.1"/>
</dbReference>
<proteinExistence type="predicted"/>
<geneLocation type="plasmid" evidence="1">
    <name>pFRL3</name>
</geneLocation>
<sequence length="99" mass="10714">MDTVTLSWNAPWTALTSRMTGNLIDAGATGCVHSHRPASLYDLMCNLDDTRALRAVRDRATDPVTIAAVDGDLADLEAEHTGIRMALLRPFGDSAHDHI</sequence>
<accession>V9Z467</accession>
<name>V9Z467_9ACTN</name>
<dbReference type="EMBL" id="KF602048">
    <property type="protein sequence ID" value="AHE38794.1"/>
    <property type="molecule type" value="Genomic_DNA"/>
</dbReference>
<organism evidence="1">
    <name type="scientific">Streptomyces sp. FR1</name>
    <dbReference type="NCBI Taxonomy" id="349971"/>
    <lineage>
        <taxon>Bacteria</taxon>
        <taxon>Bacillati</taxon>
        <taxon>Actinomycetota</taxon>
        <taxon>Actinomycetes</taxon>
        <taxon>Kitasatosporales</taxon>
        <taxon>Streptomycetaceae</taxon>
        <taxon>Streptomyces</taxon>
    </lineage>
</organism>